<evidence type="ECO:0000313" key="2">
    <source>
        <dbReference type="WBParaSite" id="JU765_v2.g10734.t1"/>
    </source>
</evidence>
<protein>
    <submittedName>
        <fullName evidence="2">Uncharacterized protein</fullName>
    </submittedName>
</protein>
<reference evidence="2" key="1">
    <citation type="submission" date="2022-11" db="UniProtKB">
        <authorList>
            <consortium name="WormBaseParasite"/>
        </authorList>
    </citation>
    <scope>IDENTIFICATION</scope>
</reference>
<dbReference type="Proteomes" id="UP000887576">
    <property type="component" value="Unplaced"/>
</dbReference>
<sequence>MEDVFLEALPGLKELSGCIHIAYQIQETFYSKDPERPNSNMKISIWPKGTPSQIQSLRKMLTIGLTLIQNETPKQTSERMGKLMIDKLLEIIGPLMTADDIFVMNYIRSSNSFC</sequence>
<accession>A0AC34PWY3</accession>
<evidence type="ECO:0000313" key="1">
    <source>
        <dbReference type="Proteomes" id="UP000887576"/>
    </source>
</evidence>
<name>A0AC34PWY3_9BILA</name>
<proteinExistence type="predicted"/>
<organism evidence="1 2">
    <name type="scientific">Panagrolaimus sp. JU765</name>
    <dbReference type="NCBI Taxonomy" id="591449"/>
    <lineage>
        <taxon>Eukaryota</taxon>
        <taxon>Metazoa</taxon>
        <taxon>Ecdysozoa</taxon>
        <taxon>Nematoda</taxon>
        <taxon>Chromadorea</taxon>
        <taxon>Rhabditida</taxon>
        <taxon>Tylenchina</taxon>
        <taxon>Panagrolaimomorpha</taxon>
        <taxon>Panagrolaimoidea</taxon>
        <taxon>Panagrolaimidae</taxon>
        <taxon>Panagrolaimus</taxon>
    </lineage>
</organism>
<dbReference type="WBParaSite" id="JU765_v2.g10734.t1">
    <property type="protein sequence ID" value="JU765_v2.g10734.t1"/>
    <property type="gene ID" value="JU765_v2.g10734"/>
</dbReference>